<feature type="transmembrane region" description="Helical" evidence="8">
    <location>
        <begin position="2296"/>
        <end position="2318"/>
    </location>
</feature>
<accession>A0AAW3AVX4</accession>
<gene>
    <name evidence="11" type="ORF">Q4I31_001545</name>
</gene>
<feature type="region of interest" description="Disordered" evidence="7">
    <location>
        <begin position="1943"/>
        <end position="1997"/>
    </location>
</feature>
<dbReference type="GO" id="GO:0140326">
    <property type="term" value="F:ATPase-coupled intramembrane lipid transporter activity"/>
    <property type="evidence" value="ECO:0007669"/>
    <property type="project" value="TreeGrafter"/>
</dbReference>
<feature type="compositionally biased region" description="Polar residues" evidence="7">
    <location>
        <begin position="1059"/>
        <end position="1071"/>
    </location>
</feature>
<evidence type="ECO:0000256" key="1">
    <source>
        <dbReference type="ARBA" id="ARBA00004141"/>
    </source>
</evidence>
<dbReference type="GO" id="GO:0016887">
    <property type="term" value="F:ATP hydrolysis activity"/>
    <property type="evidence" value="ECO:0007669"/>
    <property type="project" value="InterPro"/>
</dbReference>
<keyword evidence="5 8" id="KW-1133">Transmembrane helix</keyword>
<dbReference type="Pfam" id="PF16209">
    <property type="entry name" value="PhoLip_ATPase_N"/>
    <property type="match status" value="1"/>
</dbReference>
<dbReference type="GO" id="GO:0005524">
    <property type="term" value="F:ATP binding"/>
    <property type="evidence" value="ECO:0007669"/>
    <property type="project" value="InterPro"/>
</dbReference>
<dbReference type="GO" id="GO:0045332">
    <property type="term" value="P:phospholipid translocation"/>
    <property type="evidence" value="ECO:0007669"/>
    <property type="project" value="TreeGrafter"/>
</dbReference>
<feature type="transmembrane region" description="Helical" evidence="8">
    <location>
        <begin position="2238"/>
        <end position="2260"/>
    </location>
</feature>
<dbReference type="SUPFAM" id="SSF81665">
    <property type="entry name" value="Calcium ATPase, transmembrane domain M"/>
    <property type="match status" value="1"/>
</dbReference>
<dbReference type="Pfam" id="PF16212">
    <property type="entry name" value="PhoLip_ATPase_C"/>
    <property type="match status" value="1"/>
</dbReference>
<evidence type="ECO:0000256" key="7">
    <source>
        <dbReference type="SAM" id="MobiDB-lite"/>
    </source>
</evidence>
<evidence type="ECO:0000313" key="12">
    <source>
        <dbReference type="Proteomes" id="UP001500131"/>
    </source>
</evidence>
<keyword evidence="2 8" id="KW-0812">Transmembrane</keyword>
<dbReference type="EMBL" id="JBAMZK010000010">
    <property type="protein sequence ID" value="KAL0511577.1"/>
    <property type="molecule type" value="Genomic_DNA"/>
</dbReference>
<sequence length="2461" mass="266025">MQKAKTALGSFAATVRDTFGCANASGNVIGNDDKTDFMAGTAKDGCSSGSEQSAFVEIDLLRNGLNRQRKFPDNSIRTAKYTLLTSLPLSLLYQFHKISNLYFLLVMIITLVPGASPTNPFSSIVPLCIVLGAGILKDIWEDYKRRKADQKANEVIVYVLRARTELPSNGVTSHGSAATSSSDGGAAEAHRVKDTAKKGKVHGAHNCQQKLLRWRQHVAHVFSRPDSRTGDTMVSRSNRSHGGDGMDVLDEVEMTTDGRGCGTSKATPTASNLRYAPVQSRGSTTPVAAAEPVVTFQPVRSCDVYPGDVMLFRLGEEVKADCLILNTSLPDGLAYVETSNLDGETNAKTRRAKIQTVEALGTVEDVVEQALGVSASDAAAVQARMSSTATGPPDAWGGSGETTAPTKVYVDCCDALGGGNTARVTDRLMNTSIEEAAVTDPRRLNVPLTTTSSAALVKGAEQPVLSAKAAARNGDVMTFPTAILESIPSLEDLSNSSSPHQHGLQTSVYQPYEEREAAEHYLAGAARERSAARLYKHHVRCFSDPQQHFRHSVSPRTGGIPLSRSYAYLGVAESETLHNRTDHVTPDISPKRILHQRLMTLNDRLAEEGQLPMPPQLQQLSEQYERTVHSRTNSAGVHLLPLVCTSALHESSSHVWPNDAANRTGENESVFAKDATSHHHHISGELQQKSASDPQPREGAGAGPCSQSCGFSALDRPLVVHDEPLHGSGSATAAAPGSPPASGVVLVSCPPTPDLSIWFGQLRLPTGEMVPLGIDQFIPRGCVIRNTDWVLGAAVYTGCHTKMLLNLRPKPHKITSTTRRLNHLNVFFVILNQVLMLLLCGLAIWSKHRLLRKVPGAKSDHSTWYIQWNLERYSDSFLFWWRYLTNFVLVSYLIPMSLYVTLEFNKAMQMLQIAADKRMAVFDEFTGAIKKARPKTSELNSQLGHVRYIFTDKTGTLTENLMTYVGGIVNGHTHNETEKPGGIGRALLRRRAAHVATSVLPSAMDPGGESSLRHDHHHHHHINFSLDKEAQTLDADIADSSVGMQGVSSLASAEPAADKSSSGANGGSDYNTPAHPLQGVAAMMASHLVVADGDKAATRHRDNQGPAQTTAAVSNSVAQGATSYILPRVLSDGGATQPCVDDESASAALRHAIQEAHQHTTSSRSVPLFAGGALGNGGVGSAAPGADGSGPGGLGCSPGLRNVSEAVLERDPLFCYLRAIALCHSVVCFPVDAGSGGDGREAKQAAKKDNGAPQDTKKRKRRHRHHHNQEGDGAGKRMPKRRRRSSASTVGPVPSAVHHQRSHEAAHPEPEVVPLSTVLSLTEISGGNFVEIPYAVPAGPGTCEDCESYTAGGANSSRSHNLPAHGHVTCASAAPLMKAASTDGRSHYQHYHHQTSATSMALLHGRTSSASWYQNRYLNRTLHSRNFSAQTINDGTGRGRQLNRGPSSGSASGCLGQAAAPAVVGGSAAAAAASIGITDLEQFIDRSKIYEGQSLDEIALVNAARENGFSLFERTTRQMYVKALGRVLCYDIVAELEFTPQRKLMSILLQRRPDLDAEAVTTSLAAGTSSHYHRRAPENAAAGAVTAVGGRKSPKPFADIASRVLPDGGAASQSNKDAQLPRVQTRSPFTSFMATDVPPPLLGQSTALSSRATLPCKAEKQQETEGGNKSTDAAVTRVLLPHSAPLRPPSSGAQHLLHQSSLGEMSLYHDCLGSSTDLGFAATAGVLSSKPGKYLLLVKGADSSMIGIVNMQKRANVRAKDKMQKELDAMSQLGLRTLILGQRYLSEEEVREWLPIFNNAQCAMQDRSEKLHEAYALLERDVDIVGATAVEDKLQEEVPQTLEFCIQASIVVWMLTGDKRETAVTIAQTSGLISIGCADYVCHLDLSDILEEEALMLQQQRHKEQRQLKTNDGSLGEPSPLSESSSDADNALQLSEVSMTTRAYLSASSDTQSPQQQNTCPTQVGSTDRTFSTGSPRYETVGTSAGNRHRGAESSTTVDAAQSFLTRKCIRIEEQLKTAEDKCNEGQEVFNAHVVVIVVDGKTLDFIFEDSDRARRFFLLGSRCRSAVCCRMTPLQKAKVVRMFKRNTNAVVLAIGDGANDVSMIQESSIGVGIMGLEGSQAELASDYALPKFRFLKRLLFVHGRFSVFREAHCVVFSLYKNVIVTVGMVSYQFFVGFSGQTLIDSWLLALFSVFFCSLQPLMIGILDKDVEDELAESLPKLYPPLSREFMYFSFPYIFKWLADGLIEGLLFFFVLMYTVGVQDNLYTYMTAAIEDYGATFFTMLVLVADLRAGTLVTYYMIPFALVIGLGLILLPAIEFLYSSLNDLAGSNWFVRVAHELYSTSGKFWLMLFFACGVLILFTMALNMYIQLFAPWQNAGFAMRAARRSHHRIPYTCTKESLKAEYARLLARYEELTKAQQQPKEAAVEGSSAKGTAPTVTTAPAAAAVPTTGKARVTVAR</sequence>
<dbReference type="GO" id="GO:0005886">
    <property type="term" value="C:plasma membrane"/>
    <property type="evidence" value="ECO:0007669"/>
    <property type="project" value="TreeGrafter"/>
</dbReference>
<evidence type="ECO:0000259" key="9">
    <source>
        <dbReference type="Pfam" id="PF16209"/>
    </source>
</evidence>
<dbReference type="NCBIfam" id="TIGR01494">
    <property type="entry name" value="ATPase_P-type"/>
    <property type="match status" value="1"/>
</dbReference>
<reference evidence="11 12" key="1">
    <citation type="submission" date="2024-02" db="EMBL/GenBank/DDBJ databases">
        <title>FIRST GENOME SEQUENCES OF Leishmania (Viannia) shawi, Leishmania (Viannia) lindenbergi AND Leishmania (Viannia) utingensis.</title>
        <authorList>
            <person name="Resadore F."/>
            <person name="Custodio M.G.F."/>
            <person name="Boite M.C."/>
            <person name="Cupolillo E."/>
            <person name="Ferreira G.E.M."/>
        </authorList>
    </citation>
    <scope>NUCLEOTIDE SEQUENCE [LARGE SCALE GENOMIC DNA]</scope>
    <source>
        <strain evidence="11 12">MHOM/BR/1966/M15733</strain>
    </source>
</reference>
<dbReference type="InterPro" id="IPR032630">
    <property type="entry name" value="P_typ_ATPase_c"/>
</dbReference>
<dbReference type="PANTHER" id="PTHR24092:SF51">
    <property type="entry name" value="ATPASE, PUTATIVE-RELATED"/>
    <property type="match status" value="1"/>
</dbReference>
<organism evidence="11 12">
    <name type="scientific">Leishmania lindenbergi</name>
    <dbReference type="NCBI Taxonomy" id="651832"/>
    <lineage>
        <taxon>Eukaryota</taxon>
        <taxon>Discoba</taxon>
        <taxon>Euglenozoa</taxon>
        <taxon>Kinetoplastea</taxon>
        <taxon>Metakinetoplastina</taxon>
        <taxon>Trypanosomatida</taxon>
        <taxon>Trypanosomatidae</taxon>
        <taxon>Leishmaniinae</taxon>
        <taxon>Leishmania</taxon>
    </lineage>
</organism>
<keyword evidence="12" id="KW-1185">Reference proteome</keyword>
<feature type="region of interest" description="Disordered" evidence="7">
    <location>
        <begin position="225"/>
        <end position="247"/>
    </location>
</feature>
<dbReference type="PANTHER" id="PTHR24092">
    <property type="entry name" value="PROBABLE PHOSPHOLIPID-TRANSPORTING ATPASE"/>
    <property type="match status" value="1"/>
</dbReference>
<dbReference type="InterPro" id="IPR032631">
    <property type="entry name" value="P-type_ATPase_N"/>
</dbReference>
<feature type="compositionally biased region" description="Basic and acidic residues" evidence="7">
    <location>
        <begin position="1238"/>
        <end position="1250"/>
    </location>
</feature>
<feature type="compositionally biased region" description="Basic residues" evidence="7">
    <location>
        <begin position="1257"/>
        <end position="1267"/>
    </location>
</feature>
<feature type="region of interest" description="Disordered" evidence="7">
    <location>
        <begin position="1001"/>
        <end position="1022"/>
    </location>
</feature>
<dbReference type="Gene3D" id="3.40.50.1000">
    <property type="entry name" value="HAD superfamily/HAD-like"/>
    <property type="match status" value="2"/>
</dbReference>
<feature type="region of interest" description="Disordered" evidence="7">
    <location>
        <begin position="1901"/>
        <end position="1929"/>
    </location>
</feature>
<feature type="transmembrane region" description="Helical" evidence="8">
    <location>
        <begin position="824"/>
        <end position="845"/>
    </location>
</feature>
<feature type="compositionally biased region" description="Low complexity" evidence="7">
    <location>
        <begin position="1913"/>
        <end position="1925"/>
    </location>
</feature>
<evidence type="ECO:0000256" key="6">
    <source>
        <dbReference type="ARBA" id="ARBA00023136"/>
    </source>
</evidence>
<evidence type="ECO:0000313" key="11">
    <source>
        <dbReference type="EMBL" id="KAL0511577.1"/>
    </source>
</evidence>
<feature type="region of interest" description="Disordered" evidence="7">
    <location>
        <begin position="1046"/>
        <end position="1075"/>
    </location>
</feature>
<feature type="compositionally biased region" description="Basic and acidic residues" evidence="7">
    <location>
        <begin position="188"/>
        <end position="197"/>
    </location>
</feature>
<feature type="transmembrane region" description="Helical" evidence="8">
    <location>
        <begin position="2348"/>
        <end position="2370"/>
    </location>
</feature>
<feature type="region of interest" description="Disordered" evidence="7">
    <location>
        <begin position="2423"/>
        <end position="2461"/>
    </location>
</feature>
<feature type="region of interest" description="Disordered" evidence="7">
    <location>
        <begin position="1429"/>
        <end position="1451"/>
    </location>
</feature>
<evidence type="ECO:0000256" key="3">
    <source>
        <dbReference type="ARBA" id="ARBA00022723"/>
    </source>
</evidence>
<keyword evidence="3" id="KW-0479">Metal-binding</keyword>
<dbReference type="GO" id="GO:0046872">
    <property type="term" value="F:metal ion binding"/>
    <property type="evidence" value="ECO:0007669"/>
    <property type="project" value="UniProtKB-KW"/>
</dbReference>
<feature type="region of interest" description="Disordered" evidence="7">
    <location>
        <begin position="1235"/>
        <end position="1311"/>
    </location>
</feature>
<dbReference type="InterPro" id="IPR008250">
    <property type="entry name" value="ATPase_P-typ_transduc_dom_A_sf"/>
</dbReference>
<feature type="region of interest" description="Disordered" evidence="7">
    <location>
        <begin position="674"/>
        <end position="706"/>
    </location>
</feature>
<comment type="caution">
    <text evidence="11">The sequence shown here is derived from an EMBL/GenBank/DDBJ whole genome shotgun (WGS) entry which is preliminary data.</text>
</comment>
<feature type="compositionally biased region" description="Polar residues" evidence="7">
    <location>
        <begin position="1943"/>
        <end position="1986"/>
    </location>
</feature>
<dbReference type="InterPro" id="IPR023298">
    <property type="entry name" value="ATPase_P-typ_TM_dom_sf"/>
</dbReference>
<dbReference type="InterPro" id="IPR001757">
    <property type="entry name" value="P_typ_ATPase"/>
</dbReference>
<feature type="transmembrane region" description="Helical" evidence="8">
    <location>
        <begin position="880"/>
        <end position="902"/>
    </location>
</feature>
<evidence type="ECO:0000256" key="8">
    <source>
        <dbReference type="SAM" id="Phobius"/>
    </source>
</evidence>
<proteinExistence type="predicted"/>
<dbReference type="PROSITE" id="PS00154">
    <property type="entry name" value="ATPASE_E1_E2"/>
    <property type="match status" value="1"/>
</dbReference>
<dbReference type="SUPFAM" id="SSF81653">
    <property type="entry name" value="Calcium ATPase, transduction domain A"/>
    <property type="match status" value="1"/>
</dbReference>
<dbReference type="InterPro" id="IPR036412">
    <property type="entry name" value="HAD-like_sf"/>
</dbReference>
<keyword evidence="6 8" id="KW-0472">Membrane</keyword>
<dbReference type="InterPro" id="IPR023214">
    <property type="entry name" value="HAD_sf"/>
</dbReference>
<evidence type="ECO:0000256" key="5">
    <source>
        <dbReference type="ARBA" id="ARBA00022989"/>
    </source>
</evidence>
<dbReference type="InterPro" id="IPR023299">
    <property type="entry name" value="ATPase_P-typ_cyto_dom_N"/>
</dbReference>
<dbReference type="SUPFAM" id="SSF56784">
    <property type="entry name" value="HAD-like"/>
    <property type="match status" value="1"/>
</dbReference>
<feature type="region of interest" description="Disordered" evidence="7">
    <location>
        <begin position="169"/>
        <end position="202"/>
    </location>
</feature>
<feature type="compositionally biased region" description="Low complexity" evidence="7">
    <location>
        <begin position="2433"/>
        <end position="2455"/>
    </location>
</feature>
<dbReference type="Gene3D" id="2.70.150.10">
    <property type="entry name" value="Calcium-transporting ATPase, cytoplasmic transduction domain A"/>
    <property type="match status" value="1"/>
</dbReference>
<evidence type="ECO:0000259" key="10">
    <source>
        <dbReference type="Pfam" id="PF16212"/>
    </source>
</evidence>
<protein>
    <submittedName>
        <fullName evidence="11">Phospholipid-translocating ATPase N-terminal</fullName>
    </submittedName>
</protein>
<dbReference type="Gene3D" id="3.40.1110.10">
    <property type="entry name" value="Calcium-transporting ATPase, cytoplasmic domain N"/>
    <property type="match status" value="2"/>
</dbReference>
<dbReference type="InterPro" id="IPR018303">
    <property type="entry name" value="ATPase_P-typ_P_site"/>
</dbReference>
<evidence type="ECO:0000256" key="4">
    <source>
        <dbReference type="ARBA" id="ARBA00022842"/>
    </source>
</evidence>
<comment type="subcellular location">
    <subcellularLocation>
        <location evidence="1">Membrane</location>
        <topology evidence="1">Multi-pass membrane protein</topology>
    </subcellularLocation>
</comment>
<feature type="transmembrane region" description="Helical" evidence="8">
    <location>
        <begin position="2266"/>
        <end position="2289"/>
    </location>
</feature>
<feature type="domain" description="P-type ATPase C-terminal" evidence="10">
    <location>
        <begin position="2124"/>
        <end position="2375"/>
    </location>
</feature>
<keyword evidence="4" id="KW-0460">Magnesium</keyword>
<feature type="domain" description="P-type ATPase N-terminal" evidence="9">
    <location>
        <begin position="65"/>
        <end position="124"/>
    </location>
</feature>
<dbReference type="Proteomes" id="UP001500131">
    <property type="component" value="Unassembled WGS sequence"/>
</dbReference>
<feature type="compositionally biased region" description="Low complexity" evidence="7">
    <location>
        <begin position="173"/>
        <end position="187"/>
    </location>
</feature>
<evidence type="ECO:0000256" key="2">
    <source>
        <dbReference type="ARBA" id="ARBA00022692"/>
    </source>
</evidence>
<name>A0AAW3AVX4_9TRYP</name>